<proteinExistence type="predicted"/>
<dbReference type="eggNOG" id="COG2608">
    <property type="taxonomic scope" value="Bacteria"/>
</dbReference>
<dbReference type="RefSeq" id="WP_016483822.1">
    <property type="nucleotide sequence ID" value="NC_021487.1"/>
</dbReference>
<dbReference type="Gene3D" id="3.30.70.100">
    <property type="match status" value="1"/>
</dbReference>
<dbReference type="PATRIC" id="fig|1303518.3.peg.2613"/>
<reference evidence="5" key="1">
    <citation type="submission" date="2013-03" db="EMBL/GenBank/DDBJ databases">
        <title>Genome sequence of Chthonomonas calidirosea, the first sequenced genome from the Armatimonadetes phylum (formally candidate division OP10).</title>
        <authorList>
            <person name="Lee K.C.Y."/>
            <person name="Morgan X.C."/>
            <person name="Dunfield P.F."/>
            <person name="Tamas I."/>
            <person name="Houghton K.M."/>
            <person name="Vyssotski M."/>
            <person name="Ryan J.L.J."/>
            <person name="Lagutin K."/>
            <person name="McDonald I.R."/>
            <person name="Stott M.B."/>
        </authorList>
    </citation>
    <scope>NUCLEOTIDE SEQUENCE [LARGE SCALE GENOMIC DNA]</scope>
    <source>
        <strain evidence="5">DSM 23976 / ICMP 18418 / T49</strain>
    </source>
</reference>
<feature type="domain" description="HMA" evidence="3">
    <location>
        <begin position="3"/>
        <end position="69"/>
    </location>
</feature>
<dbReference type="PANTHER" id="PTHR46594:SF4">
    <property type="entry name" value="P-TYPE CATION-TRANSPORTING ATPASE"/>
    <property type="match status" value="1"/>
</dbReference>
<dbReference type="FunCoup" id="S0EX48">
    <property type="interactions" value="33"/>
</dbReference>
<dbReference type="InterPro" id="IPR001802">
    <property type="entry name" value="MerP/CopZ"/>
</dbReference>
<gene>
    <name evidence="4" type="ORF">CCALI_02514</name>
</gene>
<dbReference type="KEGG" id="ccz:CCALI_02514"/>
<keyword evidence="5" id="KW-1185">Reference proteome</keyword>
<evidence type="ECO:0000259" key="3">
    <source>
        <dbReference type="PROSITE" id="PS50846"/>
    </source>
</evidence>
<name>S0EX48_CHTCT</name>
<evidence type="ECO:0000256" key="1">
    <source>
        <dbReference type="ARBA" id="ARBA00015313"/>
    </source>
</evidence>
<protein>
    <recommendedName>
        <fullName evidence="1">Copper chaperone CopZ</fullName>
    </recommendedName>
</protein>
<dbReference type="PRINTS" id="PR00946">
    <property type="entry name" value="HGSCAVENGER"/>
</dbReference>
<dbReference type="GO" id="GO:0046872">
    <property type="term" value="F:metal ion binding"/>
    <property type="evidence" value="ECO:0007669"/>
    <property type="project" value="UniProtKB-KW"/>
</dbReference>
<sequence length="86" mass="9556">MTRTITLRIEGMSCEACVRHVTEALKRLEGVERAEVSLQNKSAQVVYAPDRVHLQQLLKAVEEEGYEAFADDPSLGGKEEHTNGSQ</sequence>
<dbReference type="PROSITE" id="PS01047">
    <property type="entry name" value="HMA_1"/>
    <property type="match status" value="1"/>
</dbReference>
<dbReference type="FunFam" id="3.30.70.100:FF:000005">
    <property type="entry name" value="Copper-exporting P-type ATPase A"/>
    <property type="match status" value="1"/>
</dbReference>
<dbReference type="CDD" id="cd00371">
    <property type="entry name" value="HMA"/>
    <property type="match status" value="1"/>
</dbReference>
<dbReference type="InterPro" id="IPR006121">
    <property type="entry name" value="HMA_dom"/>
</dbReference>
<dbReference type="Pfam" id="PF00403">
    <property type="entry name" value="HMA"/>
    <property type="match status" value="1"/>
</dbReference>
<evidence type="ECO:0000256" key="2">
    <source>
        <dbReference type="ARBA" id="ARBA00022723"/>
    </source>
</evidence>
<organism evidence="4 5">
    <name type="scientific">Chthonomonas calidirosea (strain DSM 23976 / ICMP 18418 / T49)</name>
    <dbReference type="NCBI Taxonomy" id="1303518"/>
    <lineage>
        <taxon>Bacteria</taxon>
        <taxon>Bacillati</taxon>
        <taxon>Armatimonadota</taxon>
        <taxon>Chthonomonadia</taxon>
        <taxon>Chthonomonadales</taxon>
        <taxon>Chthonomonadaceae</taxon>
        <taxon>Chthonomonas</taxon>
    </lineage>
</organism>
<dbReference type="InterPro" id="IPR036163">
    <property type="entry name" value="HMA_dom_sf"/>
</dbReference>
<dbReference type="EMBL" id="HF951689">
    <property type="protein sequence ID" value="CCW36311.1"/>
    <property type="molecule type" value="Genomic_DNA"/>
</dbReference>
<dbReference type="PROSITE" id="PS50846">
    <property type="entry name" value="HMA_2"/>
    <property type="match status" value="1"/>
</dbReference>
<dbReference type="STRING" id="454171.CP488_01576"/>
<evidence type="ECO:0000313" key="5">
    <source>
        <dbReference type="Proteomes" id="UP000014227"/>
    </source>
</evidence>
<accession>S0EX48</accession>
<dbReference type="Proteomes" id="UP000014227">
    <property type="component" value="Chromosome I"/>
</dbReference>
<dbReference type="PANTHER" id="PTHR46594">
    <property type="entry name" value="P-TYPE CATION-TRANSPORTING ATPASE"/>
    <property type="match status" value="1"/>
</dbReference>
<evidence type="ECO:0000313" key="4">
    <source>
        <dbReference type="EMBL" id="CCW36311.1"/>
    </source>
</evidence>
<dbReference type="OrthoDB" id="9813965at2"/>
<dbReference type="AlphaFoldDB" id="S0EX48"/>
<dbReference type="InterPro" id="IPR017969">
    <property type="entry name" value="Heavy-metal-associated_CS"/>
</dbReference>
<keyword evidence="2" id="KW-0479">Metal-binding</keyword>
<dbReference type="SUPFAM" id="SSF55008">
    <property type="entry name" value="HMA, heavy metal-associated domain"/>
    <property type="match status" value="1"/>
</dbReference>
<dbReference type="HOGENOM" id="CLU_134973_10_2_0"/>
<dbReference type="InParanoid" id="S0EX48"/>